<feature type="region of interest" description="Disordered" evidence="1">
    <location>
        <begin position="754"/>
        <end position="778"/>
    </location>
</feature>
<evidence type="ECO:0000259" key="3">
    <source>
        <dbReference type="Pfam" id="PF10374"/>
    </source>
</evidence>
<dbReference type="OrthoDB" id="69928at2759"/>
<dbReference type="Proteomes" id="UP000007264">
    <property type="component" value="Unassembled WGS sequence"/>
</dbReference>
<dbReference type="InterPro" id="IPR019458">
    <property type="entry name" value="Est1-like_N"/>
</dbReference>
<comment type="caution">
    <text evidence="4">The sequence shown here is derived from an EMBL/GenBank/DDBJ whole genome shotgun (WGS) entry which is preliminary data.</text>
</comment>
<dbReference type="GO" id="GO:0005697">
    <property type="term" value="C:telomerase holoenzyme complex"/>
    <property type="evidence" value="ECO:0007669"/>
    <property type="project" value="TreeGrafter"/>
</dbReference>
<feature type="region of interest" description="Disordered" evidence="1">
    <location>
        <begin position="540"/>
        <end position="559"/>
    </location>
</feature>
<accession>I0YL23</accession>
<dbReference type="SUPFAM" id="SSF48452">
    <property type="entry name" value="TPR-like"/>
    <property type="match status" value="1"/>
</dbReference>
<dbReference type="GO" id="GO:0000184">
    <property type="term" value="P:nuclear-transcribed mRNA catabolic process, nonsense-mediated decay"/>
    <property type="evidence" value="ECO:0007669"/>
    <property type="project" value="TreeGrafter"/>
</dbReference>
<feature type="domain" description="DNA/RNA-binding" evidence="2">
    <location>
        <begin position="192"/>
        <end position="501"/>
    </location>
</feature>
<evidence type="ECO:0000313" key="5">
    <source>
        <dbReference type="Proteomes" id="UP000007264"/>
    </source>
</evidence>
<feature type="region of interest" description="Disordered" evidence="1">
    <location>
        <begin position="1005"/>
        <end position="1048"/>
    </location>
</feature>
<dbReference type="eggNOG" id="KOG2162">
    <property type="taxonomic scope" value="Eukaryota"/>
</dbReference>
<feature type="compositionally biased region" description="Low complexity" evidence="1">
    <location>
        <begin position="847"/>
        <end position="879"/>
    </location>
</feature>
<dbReference type="GO" id="GO:0042162">
    <property type="term" value="F:telomeric DNA binding"/>
    <property type="evidence" value="ECO:0007669"/>
    <property type="project" value="TreeGrafter"/>
</dbReference>
<feature type="region of interest" description="Disordered" evidence="1">
    <location>
        <begin position="1105"/>
        <end position="1124"/>
    </location>
</feature>
<dbReference type="KEGG" id="csl:COCSUDRAFT_44871"/>
<feature type="compositionally biased region" description="Low complexity" evidence="1">
    <location>
        <begin position="1023"/>
        <end position="1035"/>
    </location>
</feature>
<reference evidence="4 5" key="1">
    <citation type="journal article" date="2012" name="Genome Biol.">
        <title>The genome of the polar eukaryotic microalga coccomyxa subellipsoidea reveals traits of cold adaptation.</title>
        <authorList>
            <person name="Blanc G."/>
            <person name="Agarkova I."/>
            <person name="Grimwood J."/>
            <person name="Kuo A."/>
            <person name="Brueggeman A."/>
            <person name="Dunigan D."/>
            <person name="Gurnon J."/>
            <person name="Ladunga I."/>
            <person name="Lindquist E."/>
            <person name="Lucas S."/>
            <person name="Pangilinan J."/>
            <person name="Proschold T."/>
            <person name="Salamov A."/>
            <person name="Schmutz J."/>
            <person name="Weeks D."/>
            <person name="Yamada T."/>
            <person name="Claverie J.M."/>
            <person name="Grigoriev I."/>
            <person name="Van Etten J."/>
            <person name="Lomsadze A."/>
            <person name="Borodovsky M."/>
        </authorList>
    </citation>
    <scope>NUCLEOTIDE SEQUENCE [LARGE SCALE GENOMIC DNA]</scope>
    <source>
        <strain evidence="4 5">C-169</strain>
    </source>
</reference>
<dbReference type="InterPro" id="IPR018834">
    <property type="entry name" value="DNA/RNA-bd_Est1-type"/>
</dbReference>
<protein>
    <recommendedName>
        <fullName evidence="6">DNA/RNA-binding domain-containing protein</fullName>
    </recommendedName>
</protein>
<feature type="region of interest" description="Disordered" evidence="1">
    <location>
        <begin position="1217"/>
        <end position="1297"/>
    </location>
</feature>
<dbReference type="PANTHER" id="PTHR15696">
    <property type="entry name" value="SMG-7 SUPPRESSOR WITH MORPHOLOGICAL EFFECT ON GENITALIA PROTEIN 7"/>
    <property type="match status" value="1"/>
</dbReference>
<dbReference type="GeneID" id="17037022"/>
<feature type="region of interest" description="Disordered" evidence="1">
    <location>
        <begin position="1081"/>
        <end position="1100"/>
    </location>
</feature>
<name>I0YL23_COCSC</name>
<feature type="compositionally biased region" description="Low complexity" evidence="1">
    <location>
        <begin position="540"/>
        <end position="553"/>
    </location>
</feature>
<feature type="compositionally biased region" description="Low complexity" evidence="1">
    <location>
        <begin position="1278"/>
        <end position="1292"/>
    </location>
</feature>
<feature type="region of interest" description="Disordered" evidence="1">
    <location>
        <begin position="840"/>
        <end position="922"/>
    </location>
</feature>
<dbReference type="Gene3D" id="1.25.40.10">
    <property type="entry name" value="Tetratricopeptide repeat domain"/>
    <property type="match status" value="1"/>
</dbReference>
<dbReference type="InterPro" id="IPR045153">
    <property type="entry name" value="Est1/Ebs1-like"/>
</dbReference>
<evidence type="ECO:0000313" key="4">
    <source>
        <dbReference type="EMBL" id="EIE19092.1"/>
    </source>
</evidence>
<feature type="compositionally biased region" description="Polar residues" evidence="1">
    <location>
        <begin position="895"/>
        <end position="909"/>
    </location>
</feature>
<dbReference type="EMBL" id="AGSI01000020">
    <property type="protein sequence ID" value="EIE19092.1"/>
    <property type="molecule type" value="Genomic_DNA"/>
</dbReference>
<feature type="domain" description="Telomerase activating protein Est1-like N-terminal" evidence="3">
    <location>
        <begin position="62"/>
        <end position="181"/>
    </location>
</feature>
<evidence type="ECO:0000259" key="2">
    <source>
        <dbReference type="Pfam" id="PF10373"/>
    </source>
</evidence>
<dbReference type="Pfam" id="PF10373">
    <property type="entry name" value="EST1_DNA_bind"/>
    <property type="match status" value="1"/>
</dbReference>
<dbReference type="PANTHER" id="PTHR15696:SF0">
    <property type="entry name" value="TELOMERASE-BINDING PROTEIN EST1A"/>
    <property type="match status" value="1"/>
</dbReference>
<feature type="compositionally biased region" description="Basic and acidic residues" evidence="1">
    <location>
        <begin position="759"/>
        <end position="772"/>
    </location>
</feature>
<proteinExistence type="predicted"/>
<dbReference type="InterPro" id="IPR011990">
    <property type="entry name" value="TPR-like_helical_dom_sf"/>
</dbReference>
<organism evidence="4 5">
    <name type="scientific">Coccomyxa subellipsoidea (strain C-169)</name>
    <name type="common">Green microalga</name>
    <dbReference type="NCBI Taxonomy" id="574566"/>
    <lineage>
        <taxon>Eukaryota</taxon>
        <taxon>Viridiplantae</taxon>
        <taxon>Chlorophyta</taxon>
        <taxon>core chlorophytes</taxon>
        <taxon>Trebouxiophyceae</taxon>
        <taxon>Trebouxiophyceae incertae sedis</taxon>
        <taxon>Coccomyxaceae</taxon>
        <taxon>Coccomyxa</taxon>
        <taxon>Coccomyxa subellipsoidea</taxon>
    </lineage>
</organism>
<gene>
    <name evidence="4" type="ORF">COCSUDRAFT_44871</name>
</gene>
<keyword evidence="5" id="KW-1185">Reference proteome</keyword>
<dbReference type="GO" id="GO:0070034">
    <property type="term" value="F:telomerase RNA binding"/>
    <property type="evidence" value="ECO:0007669"/>
    <property type="project" value="TreeGrafter"/>
</dbReference>
<evidence type="ECO:0008006" key="6">
    <source>
        <dbReference type="Google" id="ProtNLM"/>
    </source>
</evidence>
<dbReference type="Pfam" id="PF10374">
    <property type="entry name" value="EST1"/>
    <property type="match status" value="1"/>
</dbReference>
<dbReference type="RefSeq" id="XP_005643636.1">
    <property type="nucleotide sequence ID" value="XM_005643579.1"/>
</dbReference>
<sequence>MEFQGEAADGLWQHCKNVMQALRIIAREKSFFDPGVSAARIQLRAAYEAFLLQEYSGAQDKQVEQALWKTAIYAVIEEFRKRLKAASAGGENMKEHYLKAKGACLRFLKEASLFYAVLILKLQAAYGSVGFQLEFADHAALDAALGSAMLPPRVATLDCRLSVYRCLICLGDLARYYTMIEGGQQKKDWSTAEKYYFQAVTVFPEGGNSFNQLAVLSTYSEAELPAVYFYYRSLGVAHPFQVARENLLLLFEQNRVHYEQLGGFATQAGGGGRANAGRGRGRNRDPAQQQQKARVPIVALLPKLSTRFVRVHGVLFTKINMDTFGEVLAGAFADLEDLLSRAPVARGGNGEARKSDALLMQLAAMTMFVAWNINYAPPDHRPGYSEILQRAELKRHVLALAYGYAAALTFAAASVGDMRNTGSTPLTSPLLAPLNVLLQWLSTQPDYVRPEDMDEAEAKERCALWRALAKLLLLLPPPLPNASRTALPEDWHLRAFAPLTAAHSSLEFLQPQSEEDSNARLRLHRVLLAISGISAHHPASQGAAADASQPALAQEEHAAAAELHRAVQRVLSEAQSAAAAAEVVAAEARGDGTQQAANGASHQPDVGLGFVSEDEDEEVILYQPHGAAGTASLAPSASAPPAGPTAMDIMPNHVLSAATSHEIVDLPAAPATMTCDDGNRGTSFDPFSVYASAHGQATTPQPQTVSLSERLAAYTADVPSPMTAADLTIGHAAAAAGRTVAHADDAVPAASAMFNSGDRASEKRPQGEEVPCKKRLAPPPVLLSDNDCGPSAIYVPASGAAAAAAAAATREVLGTAESGTFSPSQQQRLMQPYAGVAAVAPPPSNLPQPSSSFASGSFSRRGSPAAAGGAAVSGLPSASDPNSHLMGPPAPIQQPDITHTGAQQQQMGISASGDAQPGAHFGVPLSTEQLLNRLHGSTERQAAQLPGRSYGQGGGVYGAGLPMPPPASGLPSESRLFSNADAGGAGALFSRDLFASQRAGMSRPNSMMSFTDAPAAAGTPLDSRPVSRSSVGVRSQADTDGGRGTPQPGLLFAAVQQQQQPYPTGGAAGLSSLLGGSAYDQQLQQQQQQQQQAQAQAAMQQSWANSGGFYMGGDRQPQPPPQPSGLGFYTHDSQSIEAHLLAQAYQGQLGRPADDGLAASGGLQTYLSGRLSEPALPAPGGGGWLAAGLGLGQQAAGDYGAPTQPGLHNLGYNAQMHSQPPWAPPGPASTAFGAAALGSMPGHSFPQQRAADQTAGGLVFSGQQSHLSGPLHSTLPGQQQTQQQPQQQQQYQPEHSLASLSNAELQQRLALMSSGNGLGQGWASAVPSPAGMLGVGVMSSTGLETATSLNQQAFPGGEQLAGIEGQAAAGQGGGAANGDAGWSWLDAFEARQKALAAQAAGAGASAFPFPGAGGGNSYNVNNIYGV</sequence>
<feature type="region of interest" description="Disordered" evidence="1">
    <location>
        <begin position="269"/>
        <end position="291"/>
    </location>
</feature>
<evidence type="ECO:0000256" key="1">
    <source>
        <dbReference type="SAM" id="MobiDB-lite"/>
    </source>
</evidence>
<dbReference type="STRING" id="574566.I0YL23"/>